<dbReference type="PANTHER" id="PTHR33120">
    <property type="entry name" value="EXPRESSED PROTEIN-RELATED"/>
    <property type="match status" value="1"/>
</dbReference>
<feature type="domain" description="DUF3615" evidence="2">
    <location>
        <begin position="526"/>
        <end position="620"/>
    </location>
</feature>
<dbReference type="EMBL" id="RWGY01000011">
    <property type="protein sequence ID" value="TVU30306.1"/>
    <property type="molecule type" value="Genomic_DNA"/>
</dbReference>
<gene>
    <name evidence="4" type="ORF">EJB05_21920</name>
</gene>
<feature type="compositionally biased region" description="Basic and acidic residues" evidence="1">
    <location>
        <begin position="87"/>
        <end position="96"/>
    </location>
</feature>
<accession>A0A5J9V338</accession>
<dbReference type="AlphaFoldDB" id="A0A5J9V338"/>
<proteinExistence type="predicted"/>
<reference evidence="4 5" key="1">
    <citation type="journal article" date="2019" name="Sci. Rep.">
        <title>A high-quality genome of Eragrostis curvula grass provides insights into Poaceae evolution and supports new strategies to enhance forage quality.</title>
        <authorList>
            <person name="Carballo J."/>
            <person name="Santos B.A.C.M."/>
            <person name="Zappacosta D."/>
            <person name="Garbus I."/>
            <person name="Selva J.P."/>
            <person name="Gallo C.A."/>
            <person name="Diaz A."/>
            <person name="Albertini E."/>
            <person name="Caccamo M."/>
            <person name="Echenique V."/>
        </authorList>
    </citation>
    <scope>NUCLEOTIDE SEQUENCE [LARGE SCALE GENOMIC DNA]</scope>
    <source>
        <strain evidence="5">cv. Victoria</strain>
        <tissue evidence="4">Leaf</tissue>
    </source>
</reference>
<feature type="domain" description="PIR2-like helical" evidence="3">
    <location>
        <begin position="303"/>
        <end position="409"/>
    </location>
</feature>
<dbReference type="Gramene" id="TVU30306">
    <property type="protein sequence ID" value="TVU30306"/>
    <property type="gene ID" value="EJB05_21920"/>
</dbReference>
<feature type="non-terminal residue" evidence="4">
    <location>
        <position position="1"/>
    </location>
</feature>
<evidence type="ECO:0000313" key="4">
    <source>
        <dbReference type="EMBL" id="TVU30306.1"/>
    </source>
</evidence>
<feature type="compositionally biased region" description="Low complexity" evidence="1">
    <location>
        <begin position="106"/>
        <end position="117"/>
    </location>
</feature>
<organism evidence="4 5">
    <name type="scientific">Eragrostis curvula</name>
    <name type="common">weeping love grass</name>
    <dbReference type="NCBI Taxonomy" id="38414"/>
    <lineage>
        <taxon>Eukaryota</taxon>
        <taxon>Viridiplantae</taxon>
        <taxon>Streptophyta</taxon>
        <taxon>Embryophyta</taxon>
        <taxon>Tracheophyta</taxon>
        <taxon>Spermatophyta</taxon>
        <taxon>Magnoliopsida</taxon>
        <taxon>Liliopsida</taxon>
        <taxon>Poales</taxon>
        <taxon>Poaceae</taxon>
        <taxon>PACMAD clade</taxon>
        <taxon>Chloridoideae</taxon>
        <taxon>Eragrostideae</taxon>
        <taxon>Eragrostidinae</taxon>
        <taxon>Eragrostis</taxon>
    </lineage>
</organism>
<evidence type="ECO:0000259" key="2">
    <source>
        <dbReference type="Pfam" id="PF12274"/>
    </source>
</evidence>
<comment type="caution">
    <text evidence="4">The sequence shown here is derived from an EMBL/GenBank/DDBJ whole genome shotgun (WGS) entry which is preliminary data.</text>
</comment>
<dbReference type="InterPro" id="IPR046527">
    <property type="entry name" value="PIR2-like_helical"/>
</dbReference>
<feature type="domain" description="PIR2-like helical" evidence="3">
    <location>
        <begin position="35"/>
        <end position="176"/>
    </location>
</feature>
<dbReference type="InterPro" id="IPR022059">
    <property type="entry name" value="DUF3615"/>
</dbReference>
<dbReference type="PANTHER" id="PTHR33120:SF53">
    <property type="entry name" value="OS03G0697833 PROTEIN"/>
    <property type="match status" value="1"/>
</dbReference>
<evidence type="ECO:0000259" key="3">
    <source>
        <dbReference type="Pfam" id="PF20235"/>
    </source>
</evidence>
<evidence type="ECO:0000313" key="5">
    <source>
        <dbReference type="Proteomes" id="UP000324897"/>
    </source>
</evidence>
<dbReference type="OrthoDB" id="688001at2759"/>
<protein>
    <submittedName>
        <fullName evidence="4">Uncharacterized protein</fullName>
    </submittedName>
</protein>
<dbReference type="Pfam" id="PF12274">
    <property type="entry name" value="DUF3615"/>
    <property type="match status" value="1"/>
</dbReference>
<dbReference type="Pfam" id="PF20235">
    <property type="entry name" value="PIR2-like_helical"/>
    <property type="match status" value="2"/>
</dbReference>
<sequence length="623" mass="68844">MSDGVRCLRMSMDALRGGNYSSESVDRNESAVMDYIHGYYKEALNRLPDSLISLVDKAGFCLGFLDPISNIIANTAAYKGAPSQADKQSHQEEGRLVKKRKRSQAGTKKSSGSKSEGALGQDGEAISAEDSSIAARSLDGLVTFLTTYFRYLPYSEALRYLRLAKADLLVAVRLIEMDRGTKAFTIHQLTTKIALICAALSAIRPKVIKSARAANDPKITGLVYSSLTLASRLGEVSPLLATQGCLRSSTLRRLSNLSKQGMHGTADPRELMYHAISRLPPKTEKTPLPYDLEVSLMKVLLNRIHGFYLKAISCIPAPCLCSLYHRGLLMAGHCYGPFDPVTNIILNTIWYDTVFPPQRDFKVDMICDEILARTECRSLHGLITFATILFPTLSTYDAMRYLLFHNARLDSVISRAKLDGYETSIPPFDAYKAAADVAKHPNPHALANCATGLFLQEGEKLNSLLEVKGSLSPDDVQTISISLSQRYDRPRKPVRLVQKLSSHASGVVSHKRKEFEAHQSSIRKRVQAALKHHAQLEASAYGKDYELLVICGVNDQISKDGKLGYFDNYDGYPYSHINVWARLTGPQSSDAAPTLFFIQCSNDSEDMDSYFLCVPVSQSSEDA</sequence>
<dbReference type="Proteomes" id="UP000324897">
    <property type="component" value="Chromosome 1"/>
</dbReference>
<keyword evidence="5" id="KW-1185">Reference proteome</keyword>
<feature type="non-terminal residue" evidence="4">
    <location>
        <position position="623"/>
    </location>
</feature>
<feature type="region of interest" description="Disordered" evidence="1">
    <location>
        <begin position="82"/>
        <end position="122"/>
    </location>
</feature>
<name>A0A5J9V338_9POAL</name>
<evidence type="ECO:0000256" key="1">
    <source>
        <dbReference type="SAM" id="MobiDB-lite"/>
    </source>
</evidence>